<sequence>MVDILPLKGLIYNKNKIKNISNVISPPYDVISPTLEKKIYNLDPCNIINLILPK</sequence>
<evidence type="ECO:0008006" key="2">
    <source>
        <dbReference type="Google" id="ProtNLM"/>
    </source>
</evidence>
<gene>
    <name evidence="1" type="ORF">S12H4_16441</name>
</gene>
<reference evidence="1" key="1">
    <citation type="journal article" date="2014" name="Front. Microbiol.">
        <title>High frequency of phylogenetically diverse reductive dehalogenase-homologous genes in deep subseafloor sedimentary metagenomes.</title>
        <authorList>
            <person name="Kawai M."/>
            <person name="Futagami T."/>
            <person name="Toyoda A."/>
            <person name="Takaki Y."/>
            <person name="Nishi S."/>
            <person name="Hori S."/>
            <person name="Arai W."/>
            <person name="Tsubouchi T."/>
            <person name="Morono Y."/>
            <person name="Uchiyama I."/>
            <person name="Ito T."/>
            <person name="Fujiyama A."/>
            <person name="Inagaki F."/>
            <person name="Takami H."/>
        </authorList>
    </citation>
    <scope>NUCLEOTIDE SEQUENCE</scope>
    <source>
        <strain evidence="1">Expedition CK06-06</strain>
    </source>
</reference>
<name>X1RCF6_9ZZZZ</name>
<accession>X1RCF6</accession>
<dbReference type="EMBL" id="BARW01007950">
    <property type="protein sequence ID" value="GAI78422.1"/>
    <property type="molecule type" value="Genomic_DNA"/>
</dbReference>
<protein>
    <recommendedName>
        <fullName evidence="2">DUF1015 domain-containing protein</fullName>
    </recommendedName>
</protein>
<proteinExistence type="predicted"/>
<evidence type="ECO:0000313" key="1">
    <source>
        <dbReference type="EMBL" id="GAI78422.1"/>
    </source>
</evidence>
<dbReference type="AlphaFoldDB" id="X1RCF6"/>
<dbReference type="InterPro" id="IPR008323">
    <property type="entry name" value="UCP033563"/>
</dbReference>
<comment type="caution">
    <text evidence="1">The sequence shown here is derived from an EMBL/GenBank/DDBJ whole genome shotgun (WGS) entry which is preliminary data.</text>
</comment>
<feature type="non-terminal residue" evidence="1">
    <location>
        <position position="54"/>
    </location>
</feature>
<organism evidence="1">
    <name type="scientific">marine sediment metagenome</name>
    <dbReference type="NCBI Taxonomy" id="412755"/>
    <lineage>
        <taxon>unclassified sequences</taxon>
        <taxon>metagenomes</taxon>
        <taxon>ecological metagenomes</taxon>
    </lineage>
</organism>
<dbReference type="Pfam" id="PF06245">
    <property type="entry name" value="DUF1015"/>
    <property type="match status" value="1"/>
</dbReference>